<feature type="transmembrane region" description="Helical" evidence="8">
    <location>
        <begin position="103"/>
        <end position="123"/>
    </location>
</feature>
<name>A0A5N5SUD0_9CRUS</name>
<comment type="caution">
    <text evidence="10">The sequence shown here is derived from an EMBL/GenBank/DDBJ whole genome shotgun (WGS) entry which is preliminary data.</text>
</comment>
<dbReference type="AlphaFoldDB" id="A0A5N5SUD0"/>
<proteinExistence type="predicted"/>
<dbReference type="InterPro" id="IPR005828">
    <property type="entry name" value="MFS_sugar_transport-like"/>
</dbReference>
<feature type="transmembrane region" description="Helical" evidence="8">
    <location>
        <begin position="50"/>
        <end position="72"/>
    </location>
</feature>
<feature type="transmembrane region" description="Helical" evidence="8">
    <location>
        <begin position="161"/>
        <end position="182"/>
    </location>
</feature>
<evidence type="ECO:0000256" key="5">
    <source>
        <dbReference type="ARBA" id="ARBA00022692"/>
    </source>
</evidence>
<evidence type="ECO:0000256" key="8">
    <source>
        <dbReference type="SAM" id="Phobius"/>
    </source>
</evidence>
<feature type="non-terminal residue" evidence="10">
    <location>
        <position position="463"/>
    </location>
</feature>
<feature type="transmembrane region" description="Helical" evidence="8">
    <location>
        <begin position="79"/>
        <end position="97"/>
    </location>
</feature>
<dbReference type="EMBL" id="SEYY01020169">
    <property type="protein sequence ID" value="KAB7497525.1"/>
    <property type="molecule type" value="Genomic_DNA"/>
</dbReference>
<evidence type="ECO:0000259" key="9">
    <source>
        <dbReference type="PROSITE" id="PS50850"/>
    </source>
</evidence>
<dbReference type="SUPFAM" id="SSF103473">
    <property type="entry name" value="MFS general substrate transporter"/>
    <property type="match status" value="1"/>
</dbReference>
<dbReference type="PANTHER" id="PTHR48021">
    <property type="match status" value="1"/>
</dbReference>
<keyword evidence="7 8" id="KW-0472">Membrane</keyword>
<evidence type="ECO:0000256" key="2">
    <source>
        <dbReference type="ARBA" id="ARBA00022448"/>
    </source>
</evidence>
<dbReference type="OrthoDB" id="6612291at2759"/>
<dbReference type="Gene3D" id="1.20.1250.20">
    <property type="entry name" value="MFS general substrate transporter like domains"/>
    <property type="match status" value="1"/>
</dbReference>
<sequence>MNNYFHSAHIGSIGCGAMMGYASPAGAILTSSHNGTNSSDIFLTFEQNSWFSSISNLGAVIGCPLAGVSLKYLGRRGTIIYAGIPTTIGWILIAAAPNFTVLLIGRVISGLYLGIFMLTVSTFTGEYSSPHIRGILSTFLQLLVFTGVLITYAMGGVFDNFRYIAAICSIFPVICSISLLFVKESPLFLLSKGKDKEAEEALIFYRGKNYDGIEKELNEMRVSLEQLNSSKASFKDLLKPQNLKPLLVVVLLMILQQTSGFMAVICNLSLIFKAAGSNMSENTSSVIVAVVQILSSVVCSFFVEKAGRKLLLIISSIIMAIALAILGIFFFLNENYKPVAENVSWLCLVGVVLYFVGYCSGFGVLPWTLLVIFQSLQDLIHPYGTYWMFCFFCVIGGIFSFIGVYETKGKTLQEITDYYSQVKTKEEKDISLNTDVKTSLFVQTKIFTAVSLEMLIYIFIFFK</sequence>
<evidence type="ECO:0000313" key="11">
    <source>
        <dbReference type="Proteomes" id="UP000326759"/>
    </source>
</evidence>
<evidence type="ECO:0000256" key="6">
    <source>
        <dbReference type="ARBA" id="ARBA00022989"/>
    </source>
</evidence>
<evidence type="ECO:0000256" key="4">
    <source>
        <dbReference type="ARBA" id="ARBA00022597"/>
    </source>
</evidence>
<dbReference type="Proteomes" id="UP000326759">
    <property type="component" value="Unassembled WGS sequence"/>
</dbReference>
<dbReference type="GO" id="GO:0022857">
    <property type="term" value="F:transmembrane transporter activity"/>
    <property type="evidence" value="ECO:0007669"/>
    <property type="project" value="InterPro"/>
</dbReference>
<dbReference type="InterPro" id="IPR050549">
    <property type="entry name" value="MFS_Trehalose_Transporter"/>
</dbReference>
<gene>
    <name evidence="10" type="primary">SLC2A6</name>
    <name evidence="10" type="ORF">Anas_04309</name>
</gene>
<keyword evidence="3" id="KW-1003">Cell membrane</keyword>
<feature type="transmembrane region" description="Helical" evidence="8">
    <location>
        <begin position="385"/>
        <end position="405"/>
    </location>
</feature>
<feature type="transmembrane region" description="Helical" evidence="8">
    <location>
        <begin position="310"/>
        <end position="331"/>
    </location>
</feature>
<dbReference type="FunFam" id="1.20.1250.20:FF:000218">
    <property type="entry name" value="facilitated trehalose transporter Tret1"/>
    <property type="match status" value="1"/>
</dbReference>
<dbReference type="PROSITE" id="PS50850">
    <property type="entry name" value="MFS"/>
    <property type="match status" value="1"/>
</dbReference>
<dbReference type="InterPro" id="IPR003663">
    <property type="entry name" value="Sugar/inositol_transpt"/>
</dbReference>
<evidence type="ECO:0000256" key="3">
    <source>
        <dbReference type="ARBA" id="ARBA00022475"/>
    </source>
</evidence>
<keyword evidence="2" id="KW-0813">Transport</keyword>
<dbReference type="InterPro" id="IPR005829">
    <property type="entry name" value="Sugar_transporter_CS"/>
</dbReference>
<dbReference type="GO" id="GO:0005886">
    <property type="term" value="C:plasma membrane"/>
    <property type="evidence" value="ECO:0007669"/>
    <property type="project" value="UniProtKB-SubCell"/>
</dbReference>
<evidence type="ECO:0000313" key="10">
    <source>
        <dbReference type="EMBL" id="KAB7497525.1"/>
    </source>
</evidence>
<feature type="transmembrane region" description="Helical" evidence="8">
    <location>
        <begin position="343"/>
        <end position="373"/>
    </location>
</feature>
<organism evidence="10 11">
    <name type="scientific">Armadillidium nasatum</name>
    <dbReference type="NCBI Taxonomy" id="96803"/>
    <lineage>
        <taxon>Eukaryota</taxon>
        <taxon>Metazoa</taxon>
        <taxon>Ecdysozoa</taxon>
        <taxon>Arthropoda</taxon>
        <taxon>Crustacea</taxon>
        <taxon>Multicrustacea</taxon>
        <taxon>Malacostraca</taxon>
        <taxon>Eumalacostraca</taxon>
        <taxon>Peracarida</taxon>
        <taxon>Isopoda</taxon>
        <taxon>Oniscidea</taxon>
        <taxon>Crinocheta</taxon>
        <taxon>Armadillidiidae</taxon>
        <taxon>Armadillidium</taxon>
    </lineage>
</organism>
<dbReference type="PROSITE" id="PS00217">
    <property type="entry name" value="SUGAR_TRANSPORT_2"/>
    <property type="match status" value="1"/>
</dbReference>
<keyword evidence="11" id="KW-1185">Reference proteome</keyword>
<dbReference type="InterPro" id="IPR036259">
    <property type="entry name" value="MFS_trans_sf"/>
</dbReference>
<keyword evidence="4 10" id="KW-0762">Sugar transport</keyword>
<accession>A0A5N5SUD0</accession>
<evidence type="ECO:0000256" key="1">
    <source>
        <dbReference type="ARBA" id="ARBA00004651"/>
    </source>
</evidence>
<dbReference type="PANTHER" id="PTHR48021:SF1">
    <property type="entry name" value="GH07001P-RELATED"/>
    <property type="match status" value="1"/>
</dbReference>
<feature type="transmembrane region" description="Helical" evidence="8">
    <location>
        <begin position="246"/>
        <end position="272"/>
    </location>
</feature>
<evidence type="ECO:0000256" key="7">
    <source>
        <dbReference type="ARBA" id="ARBA00023136"/>
    </source>
</evidence>
<feature type="transmembrane region" description="Helical" evidence="8">
    <location>
        <begin position="284"/>
        <end position="303"/>
    </location>
</feature>
<keyword evidence="6 8" id="KW-1133">Transmembrane helix</keyword>
<dbReference type="Pfam" id="PF00083">
    <property type="entry name" value="Sugar_tr"/>
    <property type="match status" value="2"/>
</dbReference>
<reference evidence="10 11" key="1">
    <citation type="journal article" date="2019" name="PLoS Biol.">
        <title>Sex chromosomes control vertical transmission of feminizing Wolbachia symbionts in an isopod.</title>
        <authorList>
            <person name="Becking T."/>
            <person name="Chebbi M.A."/>
            <person name="Giraud I."/>
            <person name="Moumen B."/>
            <person name="Laverre T."/>
            <person name="Caubet Y."/>
            <person name="Peccoud J."/>
            <person name="Gilbert C."/>
            <person name="Cordaux R."/>
        </authorList>
    </citation>
    <scope>NUCLEOTIDE SEQUENCE [LARGE SCALE GENOMIC DNA]</scope>
    <source>
        <strain evidence="10">ANa2</strain>
        <tissue evidence="10">Whole body excluding digestive tract and cuticle</tissue>
    </source>
</reference>
<feature type="transmembrane region" description="Helical" evidence="8">
    <location>
        <begin position="440"/>
        <end position="462"/>
    </location>
</feature>
<keyword evidence="5 8" id="KW-0812">Transmembrane</keyword>
<feature type="domain" description="Major facilitator superfamily (MFS) profile" evidence="9">
    <location>
        <begin position="1"/>
        <end position="463"/>
    </location>
</feature>
<dbReference type="PRINTS" id="PR00171">
    <property type="entry name" value="SUGRTRNSPORT"/>
</dbReference>
<dbReference type="InterPro" id="IPR020846">
    <property type="entry name" value="MFS_dom"/>
</dbReference>
<feature type="transmembrane region" description="Helical" evidence="8">
    <location>
        <begin position="135"/>
        <end position="155"/>
    </location>
</feature>
<protein>
    <submittedName>
        <fullName evidence="10">Solute carrier family 2, facilitated glucose transporter member 6</fullName>
    </submittedName>
</protein>
<comment type="subcellular location">
    <subcellularLocation>
        <location evidence="1">Cell membrane</location>
        <topology evidence="1">Multi-pass membrane protein</topology>
    </subcellularLocation>
</comment>